<accession>A0A1Y4UU85</accession>
<evidence type="ECO:0000313" key="2">
    <source>
        <dbReference type="Proteomes" id="UP000196036"/>
    </source>
</evidence>
<dbReference type="EMBL" id="NFLW01000095">
    <property type="protein sequence ID" value="OUQ61392.1"/>
    <property type="molecule type" value="Genomic_DNA"/>
</dbReference>
<dbReference type="Proteomes" id="UP000196036">
    <property type="component" value="Unassembled WGS sequence"/>
</dbReference>
<evidence type="ECO:0000313" key="1">
    <source>
        <dbReference type="EMBL" id="OUQ61392.1"/>
    </source>
</evidence>
<protein>
    <submittedName>
        <fullName evidence="1">Uncharacterized protein</fullName>
    </submittedName>
</protein>
<feature type="non-terminal residue" evidence="1">
    <location>
        <position position="1"/>
    </location>
</feature>
<comment type="caution">
    <text evidence="1">The sequence shown here is derived from an EMBL/GenBank/DDBJ whole genome shotgun (WGS) entry which is preliminary data.</text>
</comment>
<proteinExistence type="predicted"/>
<organism evidence="1 2">
    <name type="scientific">Bacteroides xylanisolvens</name>
    <dbReference type="NCBI Taxonomy" id="371601"/>
    <lineage>
        <taxon>Bacteria</taxon>
        <taxon>Pseudomonadati</taxon>
        <taxon>Bacteroidota</taxon>
        <taxon>Bacteroidia</taxon>
        <taxon>Bacteroidales</taxon>
        <taxon>Bacteroidaceae</taxon>
        <taxon>Bacteroides</taxon>
    </lineage>
</organism>
<gene>
    <name evidence="1" type="ORF">B5E52_22380</name>
</gene>
<sequence>NAIKVSVHRLRYLPHQFPMVRGFIKKKERGNYLPTLSKWYPLRPVPDAQVIAPRSIEYITRLYLQKMRETCHLLQSPGKI</sequence>
<reference evidence="2" key="1">
    <citation type="submission" date="2017-04" db="EMBL/GenBank/DDBJ databases">
        <title>Function of individual gut microbiota members based on whole genome sequencing of pure cultures obtained from chicken caecum.</title>
        <authorList>
            <person name="Medvecky M."/>
            <person name="Cejkova D."/>
            <person name="Polansky O."/>
            <person name="Karasova D."/>
            <person name="Kubasova T."/>
            <person name="Cizek A."/>
            <person name="Rychlik I."/>
        </authorList>
    </citation>
    <scope>NUCLEOTIDE SEQUENCE [LARGE SCALE GENOMIC DNA]</scope>
    <source>
        <strain evidence="2">An109</strain>
    </source>
</reference>
<dbReference type="AlphaFoldDB" id="A0A1Y4UU85"/>
<name>A0A1Y4UU85_9BACE</name>